<feature type="domain" description="DNA polymerase III delta subunit C-terminal" evidence="8">
    <location>
        <begin position="224"/>
        <end position="331"/>
    </location>
</feature>
<dbReference type="EMBL" id="NBYY01000022">
    <property type="protein sequence ID" value="PCS22333.1"/>
    <property type="molecule type" value="Genomic_DNA"/>
</dbReference>
<dbReference type="PANTHER" id="PTHR11669">
    <property type="entry name" value="REPLICATION FACTOR C / DNA POLYMERASE III GAMMA-TAU SUBUNIT"/>
    <property type="match status" value="1"/>
</dbReference>
<dbReference type="InterPro" id="IPR008921">
    <property type="entry name" value="DNA_pol3_clamp-load_cplx_C"/>
</dbReference>
<dbReference type="Pfam" id="PF13177">
    <property type="entry name" value="DNA_pol3_delta2"/>
    <property type="match status" value="1"/>
</dbReference>
<dbReference type="GO" id="GO:0003677">
    <property type="term" value="F:DNA binding"/>
    <property type="evidence" value="ECO:0007669"/>
    <property type="project" value="InterPro"/>
</dbReference>
<keyword evidence="6" id="KW-0239">DNA-directed DNA polymerase</keyword>
<dbReference type="EC" id="2.7.7.7" evidence="1"/>
<evidence type="ECO:0000256" key="6">
    <source>
        <dbReference type="ARBA" id="ARBA00022932"/>
    </source>
</evidence>
<dbReference type="InterPro" id="IPR027417">
    <property type="entry name" value="P-loop_NTPase"/>
</dbReference>
<dbReference type="AlphaFoldDB" id="A0A2A5T2D5"/>
<keyword evidence="4 9" id="KW-0548">Nucleotidyltransferase</keyword>
<evidence type="ECO:0000256" key="4">
    <source>
        <dbReference type="ARBA" id="ARBA00022695"/>
    </source>
</evidence>
<dbReference type="InterPro" id="IPR050238">
    <property type="entry name" value="DNA_Rep/Repair_Clamp_Loader"/>
</dbReference>
<gene>
    <name evidence="9" type="ORF">BTN49_2062</name>
</gene>
<comment type="catalytic activity">
    <reaction evidence="7">
        <text>DNA(n) + a 2'-deoxyribonucleoside 5'-triphosphate = DNA(n+1) + diphosphate</text>
        <dbReference type="Rhea" id="RHEA:22508"/>
        <dbReference type="Rhea" id="RHEA-COMP:17339"/>
        <dbReference type="Rhea" id="RHEA-COMP:17340"/>
        <dbReference type="ChEBI" id="CHEBI:33019"/>
        <dbReference type="ChEBI" id="CHEBI:61560"/>
        <dbReference type="ChEBI" id="CHEBI:173112"/>
        <dbReference type="EC" id="2.7.7.7"/>
    </reaction>
</comment>
<sequence>MTFKLPCISGWKMQANVFPWHAETWQHWKTLLGQKSLHHAVLLASPKGSGRLALAAMLAKTILCKNGSQEPCGVCHSCELFVADTHPDFHLVKPEAEGKQICVDALRAVNHYAWKTSQLGGRRVILIQDADHLGEAAANTILKTLEEPPSSCYFILVVASMNTMLPTVVSRCNKSRPKQPKEDFVKRWVESELFQSVPIQVIRINRGAPLAAKAFIENGNVTIHEALMDAFAGYLENKQGMFILTEKLIKTSGNGLQWLSFLLLDVMKLQQATNEGLVHCESLSLVEKVSYTISSSLVIRQLMALNKMKAHLTRNLGLNNELMISNWLSDFQ</sequence>
<dbReference type="GO" id="GO:0009360">
    <property type="term" value="C:DNA polymerase III complex"/>
    <property type="evidence" value="ECO:0007669"/>
    <property type="project" value="InterPro"/>
</dbReference>
<evidence type="ECO:0000256" key="3">
    <source>
        <dbReference type="ARBA" id="ARBA00022679"/>
    </source>
</evidence>
<dbReference type="Proteomes" id="UP000219020">
    <property type="component" value="Unassembled WGS sequence"/>
</dbReference>
<evidence type="ECO:0000313" key="10">
    <source>
        <dbReference type="Proteomes" id="UP000219020"/>
    </source>
</evidence>
<accession>A0A2A5T2D5</accession>
<keyword evidence="10" id="KW-1185">Reference proteome</keyword>
<evidence type="ECO:0000256" key="5">
    <source>
        <dbReference type="ARBA" id="ARBA00022705"/>
    </source>
</evidence>
<dbReference type="RefSeq" id="WP_223824018.1">
    <property type="nucleotide sequence ID" value="NZ_CAWNJE010000038.1"/>
</dbReference>
<evidence type="ECO:0000313" key="9">
    <source>
        <dbReference type="EMBL" id="PCS22333.1"/>
    </source>
</evidence>
<proteinExistence type="predicted"/>
<dbReference type="Gene3D" id="1.20.272.10">
    <property type="match status" value="1"/>
</dbReference>
<dbReference type="Gene3D" id="3.40.50.300">
    <property type="entry name" value="P-loop containing nucleotide triphosphate hydrolases"/>
    <property type="match status" value="1"/>
</dbReference>
<dbReference type="GO" id="GO:0006261">
    <property type="term" value="P:DNA-templated DNA replication"/>
    <property type="evidence" value="ECO:0007669"/>
    <property type="project" value="TreeGrafter"/>
</dbReference>
<keyword evidence="5" id="KW-0235">DNA replication</keyword>
<evidence type="ECO:0000256" key="7">
    <source>
        <dbReference type="ARBA" id="ARBA00049244"/>
    </source>
</evidence>
<dbReference type="PANTHER" id="PTHR11669:SF8">
    <property type="entry name" value="DNA POLYMERASE III SUBUNIT DELTA"/>
    <property type="match status" value="1"/>
</dbReference>
<evidence type="ECO:0000256" key="1">
    <source>
        <dbReference type="ARBA" id="ARBA00012417"/>
    </source>
</evidence>
<dbReference type="SUPFAM" id="SSF48019">
    <property type="entry name" value="post-AAA+ oligomerization domain-like"/>
    <property type="match status" value="1"/>
</dbReference>
<reference evidence="10" key="1">
    <citation type="submission" date="2017-04" db="EMBL/GenBank/DDBJ databases">
        <title>Genome evolution of the luminous symbionts of deep sea anglerfish.</title>
        <authorList>
            <person name="Hendry T.A."/>
        </authorList>
    </citation>
    <scope>NUCLEOTIDE SEQUENCE [LARGE SCALE GENOMIC DNA]</scope>
</reference>
<organism evidence="9 10">
    <name type="scientific">Candidatus Enterovibrio escicola</name>
    <dbReference type="NCBI Taxonomy" id="1927127"/>
    <lineage>
        <taxon>Bacteria</taxon>
        <taxon>Pseudomonadati</taxon>
        <taxon>Pseudomonadota</taxon>
        <taxon>Gammaproteobacteria</taxon>
        <taxon>Vibrionales</taxon>
        <taxon>Vibrionaceae</taxon>
        <taxon>Enterovibrio</taxon>
    </lineage>
</organism>
<name>A0A2A5T2D5_9GAMM</name>
<evidence type="ECO:0000256" key="2">
    <source>
        <dbReference type="ARBA" id="ARBA00014363"/>
    </source>
</evidence>
<dbReference type="SUPFAM" id="SSF52540">
    <property type="entry name" value="P-loop containing nucleoside triphosphate hydrolases"/>
    <property type="match status" value="1"/>
</dbReference>
<dbReference type="GeneID" id="66951960"/>
<comment type="caution">
    <text evidence="9">The sequence shown here is derived from an EMBL/GenBank/DDBJ whole genome shotgun (WGS) entry which is preliminary data.</text>
</comment>
<dbReference type="GO" id="GO:0003887">
    <property type="term" value="F:DNA-directed DNA polymerase activity"/>
    <property type="evidence" value="ECO:0007669"/>
    <property type="project" value="UniProtKB-KW"/>
</dbReference>
<keyword evidence="3 9" id="KW-0808">Transferase</keyword>
<evidence type="ECO:0000259" key="8">
    <source>
        <dbReference type="Pfam" id="PF09115"/>
    </source>
</evidence>
<dbReference type="InterPro" id="IPR015199">
    <property type="entry name" value="DNA_pol_III_delta_C"/>
</dbReference>
<protein>
    <recommendedName>
        <fullName evidence="2">DNA polymerase III subunit delta'</fullName>
        <ecNumber evidence="1">2.7.7.7</ecNumber>
    </recommendedName>
</protein>
<dbReference type="Pfam" id="PF09115">
    <property type="entry name" value="DNApol3-delta_C"/>
    <property type="match status" value="1"/>
</dbReference>